<sequence length="652" mass="68665">MPTPDAVWTYLSTIGVYLVVLAVPGVLLGLAAGLRGWALAGLAPLFTYLSMGLAGPWLGLVGISFTVVSAAVWALAMAAAVAGLRRLATRGQAAGTSPEQVPWRGRAHVAVAACVALASVISAVAVLTAAGGPSAVFQRWDTVYHANGVRYIAETGDGSLTGMSSLNWYPDGSYYPNAYHLVSTLVYELSGATIPAVLNGVTVPIAGLFALSLVTLVREFGGRAVFAGATAIVAGAATTGAYESVSSGLLTFALGVVLTPLGVVAVRRFVVAPGVESGIVLALTTAGLLLAHTSALFGAALLALPMLVQRWWRREGRPLRDLALLLPPGLGAGLLAAPHLIGVIRFSAGGFPYLPWGADLPVPTALKQLVTFQQVLDEPQLWLTVLLAAGVLTLGALGPFRWLGLSAVLLSGMFVLVACYGAVPWVIALSRPWWNDRYRLMALAAIPLCLLAGHGLAELQRWLARLVGRLSWTSGIRVTPARVGATSAVLIVSALAVVTNGFYTTANATAVAYAYHNWPESWGRQIPVTEAEVAAMRRMGELAEPGEMVLNDRNDGTAWLYAIAGVRPVAAHYDPSVPPPDAVLLANHFREYATNPEVRAAVERLNVRHVLLGSGSIRPDVPRSPGLRDLDGLPFLEQAYRNRDAVIYTLVS</sequence>
<name>A0A1I5YJQ3_9PSEU</name>
<feature type="transmembrane region" description="Helical" evidence="1">
    <location>
        <begin position="248"/>
        <end position="266"/>
    </location>
</feature>
<feature type="transmembrane region" description="Helical" evidence="1">
    <location>
        <begin position="440"/>
        <end position="463"/>
    </location>
</feature>
<feature type="transmembrane region" description="Helical" evidence="1">
    <location>
        <begin position="381"/>
        <end position="402"/>
    </location>
</feature>
<dbReference type="OrthoDB" id="3251757at2"/>
<feature type="transmembrane region" description="Helical" evidence="1">
    <location>
        <begin position="6"/>
        <end position="30"/>
    </location>
</feature>
<accession>A0A1I5YJQ3</accession>
<feature type="transmembrane region" description="Helical" evidence="1">
    <location>
        <begin position="63"/>
        <end position="88"/>
    </location>
</feature>
<dbReference type="AlphaFoldDB" id="A0A1I5YJQ3"/>
<evidence type="ECO:0008006" key="4">
    <source>
        <dbReference type="Google" id="ProtNLM"/>
    </source>
</evidence>
<reference evidence="3" key="1">
    <citation type="submission" date="2016-10" db="EMBL/GenBank/DDBJ databases">
        <authorList>
            <person name="Varghese N."/>
            <person name="Submissions S."/>
        </authorList>
    </citation>
    <scope>NUCLEOTIDE SEQUENCE [LARGE SCALE GENOMIC DNA]</scope>
    <source>
        <strain evidence="3">CGMCC 4.5579</strain>
    </source>
</reference>
<keyword evidence="1" id="KW-1133">Transmembrane helix</keyword>
<feature type="transmembrane region" description="Helical" evidence="1">
    <location>
        <begin position="109"/>
        <end position="130"/>
    </location>
</feature>
<dbReference type="RefSeq" id="WP_092532738.1">
    <property type="nucleotide sequence ID" value="NZ_FOWW01000007.1"/>
</dbReference>
<gene>
    <name evidence="2" type="ORF">SAMN05421810_107211</name>
</gene>
<keyword evidence="1" id="KW-0472">Membrane</keyword>
<evidence type="ECO:0000256" key="1">
    <source>
        <dbReference type="SAM" id="Phobius"/>
    </source>
</evidence>
<feature type="transmembrane region" description="Helical" evidence="1">
    <location>
        <begin position="196"/>
        <end position="217"/>
    </location>
</feature>
<dbReference type="Proteomes" id="UP000198727">
    <property type="component" value="Unassembled WGS sequence"/>
</dbReference>
<feature type="transmembrane region" description="Helical" evidence="1">
    <location>
        <begin position="278"/>
        <end position="304"/>
    </location>
</feature>
<protein>
    <recommendedName>
        <fullName evidence="4">Copper-transporting ATPase</fullName>
    </recommendedName>
</protein>
<evidence type="ECO:0000313" key="3">
    <source>
        <dbReference type="Proteomes" id="UP000198727"/>
    </source>
</evidence>
<dbReference type="STRING" id="587909.SAMN05421810_107211"/>
<keyword evidence="3" id="KW-1185">Reference proteome</keyword>
<organism evidence="2 3">
    <name type="scientific">Amycolatopsis arida</name>
    <dbReference type="NCBI Taxonomy" id="587909"/>
    <lineage>
        <taxon>Bacteria</taxon>
        <taxon>Bacillati</taxon>
        <taxon>Actinomycetota</taxon>
        <taxon>Actinomycetes</taxon>
        <taxon>Pseudonocardiales</taxon>
        <taxon>Pseudonocardiaceae</taxon>
        <taxon>Amycolatopsis</taxon>
    </lineage>
</organism>
<feature type="transmembrane region" description="Helical" evidence="1">
    <location>
        <begin position="37"/>
        <end position="57"/>
    </location>
</feature>
<dbReference type="InterPro" id="IPR046671">
    <property type="entry name" value="DUF6541"/>
</dbReference>
<dbReference type="EMBL" id="FOWW01000007">
    <property type="protein sequence ID" value="SFQ44380.1"/>
    <property type="molecule type" value="Genomic_DNA"/>
</dbReference>
<dbReference type="Pfam" id="PF20176">
    <property type="entry name" value="DUF6541"/>
    <property type="match status" value="1"/>
</dbReference>
<feature type="transmembrane region" description="Helical" evidence="1">
    <location>
        <begin position="224"/>
        <end position="242"/>
    </location>
</feature>
<evidence type="ECO:0000313" key="2">
    <source>
        <dbReference type="EMBL" id="SFQ44380.1"/>
    </source>
</evidence>
<feature type="transmembrane region" description="Helical" evidence="1">
    <location>
        <begin position="408"/>
        <end position="428"/>
    </location>
</feature>
<proteinExistence type="predicted"/>
<feature type="transmembrane region" description="Helical" evidence="1">
    <location>
        <begin position="324"/>
        <end position="344"/>
    </location>
</feature>
<feature type="transmembrane region" description="Helical" evidence="1">
    <location>
        <begin position="483"/>
        <end position="503"/>
    </location>
</feature>
<keyword evidence="1" id="KW-0812">Transmembrane</keyword>